<protein>
    <submittedName>
        <fullName evidence="2">Uncharacterized protein</fullName>
    </submittedName>
</protein>
<dbReference type="AlphaFoldDB" id="A0A198UP93"/>
<proteinExistence type="predicted"/>
<name>A0A198UP93_MORCA</name>
<evidence type="ECO:0000313" key="2">
    <source>
        <dbReference type="EMBL" id="OAU98145.1"/>
    </source>
</evidence>
<gene>
    <name evidence="2" type="ORF">AO384_0163</name>
</gene>
<sequence length="42" mass="4664">MVKNKASCSANQIKQSNMGQNEPSRLGKMVCLSVLFISPIYF</sequence>
<accession>A0A198UP93</accession>
<dbReference type="EMBL" id="LXHC01000003">
    <property type="protein sequence ID" value="OAU98145.1"/>
    <property type="molecule type" value="Genomic_DNA"/>
</dbReference>
<evidence type="ECO:0000256" key="1">
    <source>
        <dbReference type="SAM" id="MobiDB-lite"/>
    </source>
</evidence>
<feature type="region of interest" description="Disordered" evidence="1">
    <location>
        <begin position="1"/>
        <end position="23"/>
    </location>
</feature>
<evidence type="ECO:0000313" key="3">
    <source>
        <dbReference type="Proteomes" id="UP000078228"/>
    </source>
</evidence>
<comment type="caution">
    <text evidence="2">The sequence shown here is derived from an EMBL/GenBank/DDBJ whole genome shotgun (WGS) entry which is preliminary data.</text>
</comment>
<organism evidence="2 3">
    <name type="scientific">Moraxella catarrhalis</name>
    <name type="common">Branhamella catarrhalis</name>
    <dbReference type="NCBI Taxonomy" id="480"/>
    <lineage>
        <taxon>Bacteria</taxon>
        <taxon>Pseudomonadati</taxon>
        <taxon>Pseudomonadota</taxon>
        <taxon>Gammaproteobacteria</taxon>
        <taxon>Moraxellales</taxon>
        <taxon>Moraxellaceae</taxon>
        <taxon>Moraxella</taxon>
    </lineage>
</organism>
<reference evidence="2 3" key="1">
    <citation type="journal article" date="2016" name="Genome Biol. Evol.">
        <title>Comparative Genomic Analyses of the Moraxella catarrhalis Serosensitive and Seroresistant Lineages Demonstrate Their Independent Evolution.</title>
        <authorList>
            <person name="Earl J.P."/>
            <person name="de Vries S.P."/>
            <person name="Ahmed A."/>
            <person name="Powell E."/>
            <person name="Schultz M.P."/>
            <person name="Hermans P.W."/>
            <person name="Hill D.J."/>
            <person name="Zhou Z."/>
            <person name="Constantinidou C.I."/>
            <person name="Hu F.Z."/>
            <person name="Bootsma H.J."/>
            <person name="Ehrlich G.D."/>
        </authorList>
    </citation>
    <scope>NUCLEOTIDE SEQUENCE [LARGE SCALE GENOMIC DNA]</scope>
    <source>
        <strain evidence="2 3">Z7542</strain>
    </source>
</reference>
<keyword evidence="3" id="KW-1185">Reference proteome</keyword>
<dbReference type="Proteomes" id="UP000078228">
    <property type="component" value="Unassembled WGS sequence"/>
</dbReference>